<protein>
    <submittedName>
        <fullName evidence="2">Uncharacterized protein</fullName>
    </submittedName>
</protein>
<evidence type="ECO:0000313" key="2">
    <source>
        <dbReference type="EMBL" id="KAJ8895743.1"/>
    </source>
</evidence>
<accession>A0ABQ9IGC7</accession>
<organism evidence="2 3">
    <name type="scientific">Dryococelus australis</name>
    <dbReference type="NCBI Taxonomy" id="614101"/>
    <lineage>
        <taxon>Eukaryota</taxon>
        <taxon>Metazoa</taxon>
        <taxon>Ecdysozoa</taxon>
        <taxon>Arthropoda</taxon>
        <taxon>Hexapoda</taxon>
        <taxon>Insecta</taxon>
        <taxon>Pterygota</taxon>
        <taxon>Neoptera</taxon>
        <taxon>Polyneoptera</taxon>
        <taxon>Phasmatodea</taxon>
        <taxon>Verophasmatodea</taxon>
        <taxon>Anareolatae</taxon>
        <taxon>Phasmatidae</taxon>
        <taxon>Eurycanthinae</taxon>
        <taxon>Dryococelus</taxon>
    </lineage>
</organism>
<dbReference type="PANTHER" id="PTHR47018:SF3">
    <property type="entry name" value="MYCBP-ASSOCIATED PROTEIN"/>
    <property type="match status" value="1"/>
</dbReference>
<comment type="caution">
    <text evidence="2">The sequence shown here is derived from an EMBL/GenBank/DDBJ whole genome shotgun (WGS) entry which is preliminary data.</text>
</comment>
<proteinExistence type="predicted"/>
<sequence>MDNVDFCEDTIDGRTFHGTAVTVYQDIREYDRNAPISLVSSENMPLTSLQDALLNILSCTKPPNWNTCPEPVVSTIVPQYGVKLNNAIWCDEVWFLLRQSLLNDDSTTISFPTRIGYNSHLGELKKAVEPVFKLVCSFMDMVQFMLYFIRAVRTSDWNLSLAYHDFLKYLFSLNRLNYSRMISLYLTEMDVFESTDPAIWKNFMEGKWVVNCNVVPFCALGADEALEHQNRRLKVQGGPVGITLNDSARNRFFLVNPQLNRISIKTEALLGTKTFGQTKHHGLLVTAQKRQDCNVSKLKEAFENSRVGPFQCKNKEITHILTQRVFPQDEQDFVGYIVELHVLPTSSLSTMYLSHVWTKVYRNVCEGDTELCDSSKEIEDDSADEMTESSIESEEEFGDEDYH</sequence>
<dbReference type="PANTHER" id="PTHR47018">
    <property type="entry name" value="CXC DOMAIN-CONTAINING PROTEIN-RELATED"/>
    <property type="match status" value="1"/>
</dbReference>
<dbReference type="Proteomes" id="UP001159363">
    <property type="component" value="Chromosome 1"/>
</dbReference>
<dbReference type="EMBL" id="JARBHB010000001">
    <property type="protein sequence ID" value="KAJ8895743.1"/>
    <property type="molecule type" value="Genomic_DNA"/>
</dbReference>
<evidence type="ECO:0000313" key="3">
    <source>
        <dbReference type="Proteomes" id="UP001159363"/>
    </source>
</evidence>
<gene>
    <name evidence="2" type="ORF">PR048_001081</name>
</gene>
<name>A0ABQ9IGC7_9NEOP</name>
<feature type="compositionally biased region" description="Acidic residues" evidence="1">
    <location>
        <begin position="378"/>
        <end position="403"/>
    </location>
</feature>
<evidence type="ECO:0000256" key="1">
    <source>
        <dbReference type="SAM" id="MobiDB-lite"/>
    </source>
</evidence>
<reference evidence="2 3" key="1">
    <citation type="submission" date="2023-02" db="EMBL/GenBank/DDBJ databases">
        <title>LHISI_Scaffold_Assembly.</title>
        <authorList>
            <person name="Stuart O.P."/>
            <person name="Cleave R."/>
            <person name="Magrath M.J.L."/>
            <person name="Mikheyev A.S."/>
        </authorList>
    </citation>
    <scope>NUCLEOTIDE SEQUENCE [LARGE SCALE GENOMIC DNA]</scope>
    <source>
        <strain evidence="2">Daus_M_001</strain>
        <tissue evidence="2">Leg muscle</tissue>
    </source>
</reference>
<feature type="region of interest" description="Disordered" evidence="1">
    <location>
        <begin position="373"/>
        <end position="403"/>
    </location>
</feature>
<keyword evidence="3" id="KW-1185">Reference proteome</keyword>